<dbReference type="AlphaFoldDB" id="A0A1V9Y280"/>
<dbReference type="InterPro" id="IPR029063">
    <property type="entry name" value="SAM-dependent_MTases_sf"/>
</dbReference>
<comment type="similarity">
    <text evidence="5">Belongs to the class I-like SAM-binding methyltransferase superfamily. EFM4 family.</text>
</comment>
<organism evidence="7 8">
    <name type="scientific">Tropilaelaps mercedesae</name>
    <dbReference type="NCBI Taxonomy" id="418985"/>
    <lineage>
        <taxon>Eukaryota</taxon>
        <taxon>Metazoa</taxon>
        <taxon>Ecdysozoa</taxon>
        <taxon>Arthropoda</taxon>
        <taxon>Chelicerata</taxon>
        <taxon>Arachnida</taxon>
        <taxon>Acari</taxon>
        <taxon>Parasitiformes</taxon>
        <taxon>Mesostigmata</taxon>
        <taxon>Gamasina</taxon>
        <taxon>Dermanyssoidea</taxon>
        <taxon>Laelapidae</taxon>
        <taxon>Tropilaelaps</taxon>
    </lineage>
</organism>
<proteinExistence type="inferred from homology"/>
<comment type="function">
    <text evidence="5">S-adenosyl-L-methionine-dependent protein-lysine N-methyltransferase that methylates elongation factor 1-alpha.</text>
</comment>
<evidence type="ECO:0000256" key="5">
    <source>
        <dbReference type="HAMAP-Rule" id="MF_03188"/>
    </source>
</evidence>
<name>A0A1V9Y280_9ACAR</name>
<dbReference type="EC" id="2.1.1.-" evidence="5"/>
<sequence length="237" mass="26440">MSIDELGSCELGTKEYWKSVYKKELDNFKEFGDEGEVWFGEQNERRIVKWIAENFATSDPVVDIGCGNGHLLVRLAVEHGFSCLMGLDYAEEAVVLARSFASAENVGVHIKYRVCDLLSSPYDILKKVGTKAYSVVVDKGTYDAICLMPHMNQDKRSSYIKAVNALMTGSSNNGNEAHRGQARFAITSCNWTRDELLDHFANEFELIEELPTPTMSFGGKKGKTVTSLIFKIKSAQT</sequence>
<dbReference type="SUPFAM" id="SSF53335">
    <property type="entry name" value="S-adenosyl-L-methionine-dependent methyltransferases"/>
    <property type="match status" value="1"/>
</dbReference>
<dbReference type="STRING" id="418985.A0A1V9Y280"/>
<dbReference type="PANTHER" id="PTHR12843">
    <property type="entry name" value="PROTEIN-LYSINE N-METHYLTRANSFERASE METTL10"/>
    <property type="match status" value="1"/>
</dbReference>
<dbReference type="Pfam" id="PF13847">
    <property type="entry name" value="Methyltransf_31"/>
    <property type="match status" value="1"/>
</dbReference>
<evidence type="ECO:0000256" key="3">
    <source>
        <dbReference type="ARBA" id="ARBA00022679"/>
    </source>
</evidence>
<dbReference type="EMBL" id="MNPL01000685">
    <property type="protein sequence ID" value="OQR79793.1"/>
    <property type="molecule type" value="Genomic_DNA"/>
</dbReference>
<evidence type="ECO:0000313" key="7">
    <source>
        <dbReference type="EMBL" id="OQR79793.1"/>
    </source>
</evidence>
<dbReference type="Proteomes" id="UP000192247">
    <property type="component" value="Unassembled WGS sequence"/>
</dbReference>
<accession>A0A1V9Y280</accession>
<dbReference type="Gene3D" id="3.40.50.150">
    <property type="entry name" value="Vaccinia Virus protein VP39"/>
    <property type="match status" value="1"/>
</dbReference>
<evidence type="ECO:0000313" key="8">
    <source>
        <dbReference type="Proteomes" id="UP000192247"/>
    </source>
</evidence>
<evidence type="ECO:0000256" key="1">
    <source>
        <dbReference type="ARBA" id="ARBA00022490"/>
    </source>
</evidence>
<evidence type="ECO:0000259" key="6">
    <source>
        <dbReference type="Pfam" id="PF13847"/>
    </source>
</evidence>
<dbReference type="FunCoup" id="A0A1V9Y280">
    <property type="interactions" value="1409"/>
</dbReference>
<dbReference type="OrthoDB" id="540004at2759"/>
<evidence type="ECO:0000256" key="4">
    <source>
        <dbReference type="ARBA" id="ARBA00022691"/>
    </source>
</evidence>
<dbReference type="GO" id="GO:0016279">
    <property type="term" value="F:protein-lysine N-methyltransferase activity"/>
    <property type="evidence" value="ECO:0007669"/>
    <property type="project" value="UniProtKB-UniRule"/>
</dbReference>
<dbReference type="HAMAP" id="MF_03188">
    <property type="entry name" value="Methyltr_EFM4"/>
    <property type="match status" value="1"/>
</dbReference>
<dbReference type="InterPro" id="IPR025714">
    <property type="entry name" value="Methyltranfer_dom"/>
</dbReference>
<keyword evidence="2 5" id="KW-0489">Methyltransferase</keyword>
<dbReference type="GO" id="GO:0005737">
    <property type="term" value="C:cytoplasm"/>
    <property type="evidence" value="ECO:0007669"/>
    <property type="project" value="UniProtKB-SubCell"/>
</dbReference>
<dbReference type="PANTHER" id="PTHR12843:SF5">
    <property type="entry name" value="EEF1A LYSINE METHYLTRANSFERASE 2"/>
    <property type="match status" value="1"/>
</dbReference>
<dbReference type="CDD" id="cd02440">
    <property type="entry name" value="AdoMet_MTases"/>
    <property type="match status" value="1"/>
</dbReference>
<comment type="caution">
    <text evidence="7">The sequence shown here is derived from an EMBL/GenBank/DDBJ whole genome shotgun (WGS) entry which is preliminary data.</text>
</comment>
<keyword evidence="3 5" id="KW-0808">Transferase</keyword>
<protein>
    <recommendedName>
        <fullName evidence="5">Protein-lysine N-methyltransferase BIW11_05486</fullName>
        <ecNumber evidence="5">2.1.1.-</ecNumber>
    </recommendedName>
</protein>
<dbReference type="InterPro" id="IPR026635">
    <property type="entry name" value="Efm4/METTL10"/>
</dbReference>
<keyword evidence="8" id="KW-1185">Reference proteome</keyword>
<keyword evidence="4 5" id="KW-0949">S-adenosyl-L-methionine</keyword>
<dbReference type="InParanoid" id="A0A1V9Y280"/>
<keyword evidence="1 5" id="KW-0963">Cytoplasm</keyword>
<feature type="domain" description="Methyltransferase" evidence="6">
    <location>
        <begin position="60"/>
        <end position="211"/>
    </location>
</feature>
<gene>
    <name evidence="7" type="ORF">BIW11_05486</name>
</gene>
<reference evidence="7 8" key="1">
    <citation type="journal article" date="2017" name="Gigascience">
        <title>Draft genome of the honey bee ectoparasitic mite, Tropilaelaps mercedesae, is shaped by the parasitic life history.</title>
        <authorList>
            <person name="Dong X."/>
            <person name="Armstrong S.D."/>
            <person name="Xia D."/>
            <person name="Makepeace B.L."/>
            <person name="Darby A.C."/>
            <person name="Kadowaki T."/>
        </authorList>
    </citation>
    <scope>NUCLEOTIDE SEQUENCE [LARGE SCALE GENOMIC DNA]</scope>
    <source>
        <strain evidence="7">Wuxi-XJTLU</strain>
    </source>
</reference>
<dbReference type="GO" id="GO:0032259">
    <property type="term" value="P:methylation"/>
    <property type="evidence" value="ECO:0007669"/>
    <property type="project" value="UniProtKB-KW"/>
</dbReference>
<evidence type="ECO:0000256" key="2">
    <source>
        <dbReference type="ARBA" id="ARBA00022603"/>
    </source>
</evidence>
<comment type="subcellular location">
    <subcellularLocation>
        <location evidence="5">Cytoplasm</location>
    </subcellularLocation>
</comment>